<reference evidence="12 13" key="1">
    <citation type="submission" date="2016-02" db="EMBL/GenBank/DDBJ databases">
        <title>Genome sequence of Marichromatium gracile YL-28, a purple sulfur bacterium.</title>
        <authorList>
            <person name="Zhao C."/>
            <person name="Hong X."/>
            <person name="Chen S."/>
            <person name="Yang S."/>
        </authorList>
    </citation>
    <scope>NUCLEOTIDE SEQUENCE [LARGE SCALE GENOMIC DNA]</scope>
    <source>
        <strain evidence="12 13">YL28</strain>
    </source>
</reference>
<name>A0ABR5VF78_MARGR</name>
<dbReference type="InterPro" id="IPR027417">
    <property type="entry name" value="P-loop_NTPase"/>
</dbReference>
<dbReference type="PANTHER" id="PTHR43514:SF10">
    <property type="entry name" value="MOLYBDENUM IMPORT ATP-BINDING PROTEIN MODC 2"/>
    <property type="match status" value="1"/>
</dbReference>
<evidence type="ECO:0000256" key="9">
    <source>
        <dbReference type="PROSITE-ProRule" id="PRU01213"/>
    </source>
</evidence>
<evidence type="ECO:0000313" key="13">
    <source>
        <dbReference type="Proteomes" id="UP000075766"/>
    </source>
</evidence>
<dbReference type="InterPro" id="IPR008995">
    <property type="entry name" value="Mo/tungstate-bd_C_term_dom"/>
</dbReference>
<evidence type="ECO:0000259" key="10">
    <source>
        <dbReference type="PROSITE" id="PS50893"/>
    </source>
</evidence>
<keyword evidence="5" id="KW-0547">Nucleotide-binding</keyword>
<dbReference type="EMBL" id="LSYU01000068">
    <property type="protein sequence ID" value="KXX63995.1"/>
    <property type="molecule type" value="Genomic_DNA"/>
</dbReference>
<dbReference type="SUPFAM" id="SSF52540">
    <property type="entry name" value="P-loop containing nucleoside triphosphate hydrolases"/>
    <property type="match status" value="1"/>
</dbReference>
<dbReference type="InterPro" id="IPR050334">
    <property type="entry name" value="Molybdenum_import_ModC"/>
</dbReference>
<organism evidence="12 13">
    <name type="scientific">Marichromatium gracile</name>
    <name type="common">Chromatium gracile</name>
    <dbReference type="NCBI Taxonomy" id="1048"/>
    <lineage>
        <taxon>Bacteria</taxon>
        <taxon>Pseudomonadati</taxon>
        <taxon>Pseudomonadota</taxon>
        <taxon>Gammaproteobacteria</taxon>
        <taxon>Chromatiales</taxon>
        <taxon>Chromatiaceae</taxon>
        <taxon>Marichromatium</taxon>
    </lineage>
</organism>
<dbReference type="InterPro" id="IPR011868">
    <property type="entry name" value="ModC_ABC_ATP-bd"/>
</dbReference>
<dbReference type="InterPro" id="IPR004606">
    <property type="entry name" value="Mop_domain"/>
</dbReference>
<gene>
    <name evidence="12" type="ORF">AY586_15035</name>
</gene>
<dbReference type="Proteomes" id="UP000075766">
    <property type="component" value="Unassembled WGS sequence"/>
</dbReference>
<evidence type="ECO:0000256" key="3">
    <source>
        <dbReference type="ARBA" id="ARBA00022505"/>
    </source>
</evidence>
<dbReference type="InterPro" id="IPR017871">
    <property type="entry name" value="ABC_transporter-like_CS"/>
</dbReference>
<keyword evidence="6 12" id="KW-0067">ATP-binding</keyword>
<dbReference type="SUPFAM" id="SSF50331">
    <property type="entry name" value="MOP-like"/>
    <property type="match status" value="1"/>
</dbReference>
<feature type="domain" description="ABC transporter" evidence="10">
    <location>
        <begin position="2"/>
        <end position="235"/>
    </location>
</feature>
<evidence type="ECO:0000256" key="4">
    <source>
        <dbReference type="ARBA" id="ARBA00022519"/>
    </source>
</evidence>
<dbReference type="NCBIfam" id="TIGR02142">
    <property type="entry name" value="modC_ABC"/>
    <property type="match status" value="1"/>
</dbReference>
<dbReference type="Pfam" id="PF00005">
    <property type="entry name" value="ABC_tran"/>
    <property type="match status" value="1"/>
</dbReference>
<dbReference type="Gene3D" id="2.40.50.100">
    <property type="match status" value="1"/>
</dbReference>
<feature type="domain" description="Mop" evidence="11">
    <location>
        <begin position="294"/>
        <end position="361"/>
    </location>
</feature>
<dbReference type="PROSITE" id="PS00211">
    <property type="entry name" value="ABC_TRANSPORTER_1"/>
    <property type="match status" value="1"/>
</dbReference>
<keyword evidence="8" id="KW-0472">Membrane</keyword>
<comment type="caution">
    <text evidence="12">The sequence shown here is derived from an EMBL/GenBank/DDBJ whole genome shotgun (WGS) entry which is preliminary data.</text>
</comment>
<keyword evidence="1" id="KW-0813">Transport</keyword>
<dbReference type="PROSITE" id="PS51866">
    <property type="entry name" value="MOP"/>
    <property type="match status" value="1"/>
</dbReference>
<evidence type="ECO:0000313" key="12">
    <source>
        <dbReference type="EMBL" id="KXX63995.1"/>
    </source>
</evidence>
<protein>
    <submittedName>
        <fullName evidence="12">Molybdenum ABC transporter ATP-binding protein</fullName>
    </submittedName>
</protein>
<dbReference type="SMART" id="SM00382">
    <property type="entry name" value="AAA"/>
    <property type="match status" value="1"/>
</dbReference>
<dbReference type="InterPro" id="IPR003593">
    <property type="entry name" value="AAA+_ATPase"/>
</dbReference>
<sequence length="361" mass="39789">MADVLDLAFRLDRGDFSLDLACRVPARGVSALFGRSGCGKTTVLRCVAGLERAAGHCRLADACWQDDASGRFLPTHRRPIGYVFQEPSLFPHRSVRANLDYGRRRIPVRERRVDLDEVVELLGIAPLLGRDPAGLSGGERQRVAIARALLTSPRLLLMDEPLAALDHTSKRDILPYLERLHDHLQIPVLYVSHDPDEVARLADHILLIEAGRLRAAGPAPQMLTRLDLPLAREETASALLSGRVRAHDQRYGLTRVAIPGASLMLERLDRAVDETVRVRIHARDVSIALDDPGTSSILNVLPAHIVEMHPLGASQVLVGLAVGTTPESRLLARITRHSWERLRLHPGQQVHAQVKAVAVMD</sequence>
<keyword evidence="2" id="KW-1003">Cell membrane</keyword>
<dbReference type="PROSITE" id="PS50893">
    <property type="entry name" value="ABC_TRANSPORTER_2"/>
    <property type="match status" value="1"/>
</dbReference>
<keyword evidence="7" id="KW-1278">Translocase</keyword>
<evidence type="ECO:0000256" key="8">
    <source>
        <dbReference type="ARBA" id="ARBA00023136"/>
    </source>
</evidence>
<evidence type="ECO:0000256" key="1">
    <source>
        <dbReference type="ARBA" id="ARBA00022448"/>
    </source>
</evidence>
<dbReference type="GO" id="GO:0005524">
    <property type="term" value="F:ATP binding"/>
    <property type="evidence" value="ECO:0007669"/>
    <property type="project" value="UniProtKB-KW"/>
</dbReference>
<evidence type="ECO:0000259" key="11">
    <source>
        <dbReference type="PROSITE" id="PS51866"/>
    </source>
</evidence>
<keyword evidence="3 9" id="KW-0500">Molybdenum</keyword>
<accession>A0ABR5VF78</accession>
<dbReference type="Pfam" id="PF03459">
    <property type="entry name" value="TOBE"/>
    <property type="match status" value="1"/>
</dbReference>
<proteinExistence type="predicted"/>
<keyword evidence="13" id="KW-1185">Reference proteome</keyword>
<dbReference type="PANTHER" id="PTHR43514">
    <property type="entry name" value="ABC TRANSPORTER I FAMILY MEMBER 10"/>
    <property type="match status" value="1"/>
</dbReference>
<dbReference type="RefSeq" id="WP_062276275.1">
    <property type="nucleotide sequence ID" value="NZ_LSYU01000068.1"/>
</dbReference>
<evidence type="ECO:0000256" key="5">
    <source>
        <dbReference type="ARBA" id="ARBA00022741"/>
    </source>
</evidence>
<keyword evidence="4" id="KW-0997">Cell inner membrane</keyword>
<dbReference type="InterPro" id="IPR005116">
    <property type="entry name" value="Transp-assoc_OB_typ1"/>
</dbReference>
<evidence type="ECO:0000256" key="2">
    <source>
        <dbReference type="ARBA" id="ARBA00022475"/>
    </source>
</evidence>
<evidence type="ECO:0000256" key="7">
    <source>
        <dbReference type="ARBA" id="ARBA00022967"/>
    </source>
</evidence>
<dbReference type="InterPro" id="IPR003439">
    <property type="entry name" value="ABC_transporter-like_ATP-bd"/>
</dbReference>
<evidence type="ECO:0000256" key="6">
    <source>
        <dbReference type="ARBA" id="ARBA00022840"/>
    </source>
</evidence>
<dbReference type="Gene3D" id="3.40.50.300">
    <property type="entry name" value="P-loop containing nucleotide triphosphate hydrolases"/>
    <property type="match status" value="1"/>
</dbReference>